<keyword evidence="3" id="KW-1185">Reference proteome</keyword>
<dbReference type="Proteomes" id="UP000184327">
    <property type="component" value="Unassembled WGS sequence"/>
</dbReference>
<dbReference type="RefSeq" id="WP_073356398.1">
    <property type="nucleotide sequence ID" value="NZ_FQUZ01000020.1"/>
</dbReference>
<accession>A0A1M5B782</accession>
<evidence type="ECO:0000313" key="3">
    <source>
        <dbReference type="Proteomes" id="UP000184327"/>
    </source>
</evidence>
<sequence length="113" mass="12150">MNNVEFETAKLLAHFKVQAKRSGISTDLSLLLTSETYALAIFQEVEDVTEDEDLLATMLRLRAKLLKPVVTPPAAPSIPAIESTAAPVTTAAAPAKPSTPTPFLRDYRNGARG</sequence>
<evidence type="ECO:0000313" key="2">
    <source>
        <dbReference type="EMBL" id="SHF38315.1"/>
    </source>
</evidence>
<gene>
    <name evidence="2" type="ORF">SAMN02745117_01840</name>
</gene>
<protein>
    <submittedName>
        <fullName evidence="2">Uncharacterized protein</fullName>
    </submittedName>
</protein>
<organism evidence="2 3">
    <name type="scientific">Lampropedia hyalina DSM 16112</name>
    <dbReference type="NCBI Taxonomy" id="1122156"/>
    <lineage>
        <taxon>Bacteria</taxon>
        <taxon>Pseudomonadati</taxon>
        <taxon>Pseudomonadota</taxon>
        <taxon>Betaproteobacteria</taxon>
        <taxon>Burkholderiales</taxon>
        <taxon>Comamonadaceae</taxon>
        <taxon>Lampropedia</taxon>
    </lineage>
</organism>
<proteinExistence type="predicted"/>
<dbReference type="EMBL" id="FQUZ01000020">
    <property type="protein sequence ID" value="SHF38315.1"/>
    <property type="molecule type" value="Genomic_DNA"/>
</dbReference>
<evidence type="ECO:0000256" key="1">
    <source>
        <dbReference type="SAM" id="MobiDB-lite"/>
    </source>
</evidence>
<feature type="region of interest" description="Disordered" evidence="1">
    <location>
        <begin position="86"/>
        <end position="113"/>
    </location>
</feature>
<dbReference type="AlphaFoldDB" id="A0A1M5B782"/>
<feature type="compositionally biased region" description="Low complexity" evidence="1">
    <location>
        <begin position="86"/>
        <end position="102"/>
    </location>
</feature>
<reference evidence="2 3" key="1">
    <citation type="submission" date="2016-11" db="EMBL/GenBank/DDBJ databases">
        <authorList>
            <person name="Jaros S."/>
            <person name="Januszkiewicz K."/>
            <person name="Wedrychowicz H."/>
        </authorList>
    </citation>
    <scope>NUCLEOTIDE SEQUENCE [LARGE SCALE GENOMIC DNA]</scope>
    <source>
        <strain evidence="2 3">DSM 16112</strain>
    </source>
</reference>
<name>A0A1M5B782_9BURK</name>